<dbReference type="InterPro" id="IPR020806">
    <property type="entry name" value="PKS_PP-bd"/>
</dbReference>
<dbReference type="GO" id="GO:0005737">
    <property type="term" value="C:cytoplasm"/>
    <property type="evidence" value="ECO:0007669"/>
    <property type="project" value="TreeGrafter"/>
</dbReference>
<dbReference type="SMART" id="SM00827">
    <property type="entry name" value="PKS_AT"/>
    <property type="match status" value="2"/>
</dbReference>
<dbReference type="GO" id="GO:0004312">
    <property type="term" value="F:fatty acid synthase activity"/>
    <property type="evidence" value="ECO:0007669"/>
    <property type="project" value="TreeGrafter"/>
</dbReference>
<dbReference type="InterPro" id="IPR009081">
    <property type="entry name" value="PP-bd_ACP"/>
</dbReference>
<feature type="domain" description="Carrier" evidence="7">
    <location>
        <begin position="2236"/>
        <end position="2311"/>
    </location>
</feature>
<evidence type="ECO:0000259" key="7">
    <source>
        <dbReference type="PROSITE" id="PS50075"/>
    </source>
</evidence>
<evidence type="ECO:0008006" key="11">
    <source>
        <dbReference type="Google" id="ProtNLM"/>
    </source>
</evidence>
<dbReference type="InterPro" id="IPR014030">
    <property type="entry name" value="Ketoacyl_synth_N"/>
</dbReference>
<reference evidence="9 10" key="1">
    <citation type="submission" date="2016-12" db="EMBL/GenBank/DDBJ databases">
        <title>The draft genome sequence of Actinophytocola sp. 11-183.</title>
        <authorList>
            <person name="Wang W."/>
            <person name="Yuan L."/>
        </authorList>
    </citation>
    <scope>NUCLEOTIDE SEQUENCE [LARGE SCALE GENOMIC DNA]</scope>
    <source>
        <strain evidence="9 10">11-183</strain>
    </source>
</reference>
<dbReference type="Proteomes" id="UP000185596">
    <property type="component" value="Unassembled WGS sequence"/>
</dbReference>
<dbReference type="Gene3D" id="3.40.50.720">
    <property type="entry name" value="NAD(P)-binding Rossmann-like Domain"/>
    <property type="match status" value="1"/>
</dbReference>
<dbReference type="Pfam" id="PF08659">
    <property type="entry name" value="KR"/>
    <property type="match status" value="1"/>
</dbReference>
<dbReference type="RefSeq" id="WP_075128310.1">
    <property type="nucleotide sequence ID" value="NZ_MSIE01000050.1"/>
</dbReference>
<accession>A0A1Q8CK11</accession>
<dbReference type="SUPFAM" id="SSF47336">
    <property type="entry name" value="ACP-like"/>
    <property type="match status" value="2"/>
</dbReference>
<dbReference type="SMART" id="SM01294">
    <property type="entry name" value="PKS_PP_betabranch"/>
    <property type="match status" value="1"/>
</dbReference>
<dbReference type="PANTHER" id="PTHR43775">
    <property type="entry name" value="FATTY ACID SYNTHASE"/>
    <property type="match status" value="1"/>
</dbReference>
<feature type="domain" description="Ketosynthase family 3 (KS3)" evidence="8">
    <location>
        <begin position="943"/>
        <end position="1353"/>
    </location>
</feature>
<dbReference type="Pfam" id="PF00698">
    <property type="entry name" value="Acyl_transf_1"/>
    <property type="match status" value="2"/>
</dbReference>
<dbReference type="EMBL" id="MSIE01000050">
    <property type="protein sequence ID" value="OLF14673.1"/>
    <property type="molecule type" value="Genomic_DNA"/>
</dbReference>
<dbReference type="FunFam" id="1.10.1200.10:FF:000007">
    <property type="entry name" value="Probable polyketide synthase pks17"/>
    <property type="match status" value="1"/>
</dbReference>
<dbReference type="GO" id="GO:0071770">
    <property type="term" value="P:DIM/DIP cell wall layer assembly"/>
    <property type="evidence" value="ECO:0007669"/>
    <property type="project" value="TreeGrafter"/>
</dbReference>
<dbReference type="SMART" id="SM00825">
    <property type="entry name" value="PKS_KS"/>
    <property type="match status" value="3"/>
</dbReference>
<dbReference type="InterPro" id="IPR036736">
    <property type="entry name" value="ACP-like_sf"/>
</dbReference>
<dbReference type="InterPro" id="IPR014043">
    <property type="entry name" value="Acyl_transferase_dom"/>
</dbReference>
<keyword evidence="10" id="KW-1185">Reference proteome</keyword>
<evidence type="ECO:0000256" key="3">
    <source>
        <dbReference type="ARBA" id="ARBA00022679"/>
    </source>
</evidence>
<dbReference type="SUPFAM" id="SSF53901">
    <property type="entry name" value="Thiolase-like"/>
    <property type="match status" value="3"/>
</dbReference>
<dbReference type="CDD" id="cd08952">
    <property type="entry name" value="KR_1_SDR_x"/>
    <property type="match status" value="1"/>
</dbReference>
<organism evidence="9 10">
    <name type="scientific">Actinophytocola xanthii</name>
    <dbReference type="NCBI Taxonomy" id="1912961"/>
    <lineage>
        <taxon>Bacteria</taxon>
        <taxon>Bacillati</taxon>
        <taxon>Actinomycetota</taxon>
        <taxon>Actinomycetes</taxon>
        <taxon>Pseudonocardiales</taxon>
        <taxon>Pseudonocardiaceae</taxon>
    </lineage>
</organism>
<comment type="caution">
    <text evidence="9">The sequence shown here is derived from an EMBL/GenBank/DDBJ whole genome shotgun (WGS) entry which is preliminary data.</text>
</comment>
<dbReference type="SMART" id="SM00823">
    <property type="entry name" value="PKS_PP"/>
    <property type="match status" value="2"/>
</dbReference>
<dbReference type="InterPro" id="IPR057326">
    <property type="entry name" value="KR_dom"/>
</dbReference>
<feature type="domain" description="Carrier" evidence="7">
    <location>
        <begin position="857"/>
        <end position="932"/>
    </location>
</feature>
<dbReference type="InterPro" id="IPR018201">
    <property type="entry name" value="Ketoacyl_synth_AS"/>
</dbReference>
<evidence type="ECO:0000313" key="9">
    <source>
        <dbReference type="EMBL" id="OLF14673.1"/>
    </source>
</evidence>
<sequence>MTAGAIAVIGVACRFPLASDVAAFWRLMSDGVDAVRPLPAGHPGPVGSRGGYLDRVDEFDADFFGVSPAEAAVLDPQQRLVLELGWEALEDAGVVPARLCGSNTGVFVGAIGDDYATLSRRRGPAVLTAHSLTGLNRGMLANRVSHTLGLRGPSMTVDAAQSSALVAVHLACASLLAGESSVALAGGVHLILAEDSTAAVDRFGGLSPDGRCHTFDSRANGYVRGEGGAVLVLKRLDDALADGDPVHCLILGSAVNNDGGGDSLTAPLAEGQEAVLRAAYERARVDPADVQYVELHGTGTPTGDPVEARALAAALGTPRRDAPLQVGSVKTNIGHLEGAAGIAGLLKAVLCVRHRALVPSLHFAEPNPAIPLDVLNLQVRTTTGAWPHPDRPLLAGVSAFGMGGTNCHVVVAEAPPSPVGPDPAVPPSTVAWPLSARTPSALREQVTRVAGAAAELDPRGVARSLSDTRTAFDERAVVLGSARDDLVEGAARFGRGESVGEVVAGTALGAPEVVFVFPGQGSQWAGMALDLLAAEPAFARRMAECATALSSYVDFDLIAVLGDEDALSRVEVVQPALWAVLVSLAELWRAHGVVPDVVVGHSQGEIAAACVAGALSLEDGARVVAQRGKALATLAGSGGLVSVPLPAAELPDLPGVTVAAVNGPRSTVVAGAPAALDEVLGLVEGARRVLVDYASHCALVEPVRDRLLRDLAPVRPRPATVPIRSTVPDWPADVLDAEYWYQNLRRPVDFAGALRGLLTGPRVVVEISPHPVLAVGVQEIVDEAGADAVVFGTLRRGEGHARFVRSLAQAWVAGVPVSWSSVHGGAPRVPLPTYPFQRTRFWLDGAASAPAVSRLDRSALDVVRAETALAVGLAGPDAVPASATFRDLGVNSLLAVELRNRIGTATRRRLPSTVLFDHSSPEALAAFLAEPGEREEVVAAAADEPVAIVAMSCRYPGGVRSPEELWQLVADEVDAVGAPPTDRGWDPGGHHGGFLYDADRFDAEFFGVSPREAVAMDPQQRLLLESSWEVLERAGIDPVSLRGSDTGVFVGAMTQDYGPRLHEAADGTSGYLLTGTSVSVASGRIAYTLGLRGPAVTVDTACSSSLVAVHLAAQALRAGECRLAMAAGVTVLSSPGVFHEFDRQRGLAADGRCKAFAAGADGTGWAEGVGVLLLERLSDARRNGHEVLAVLRGSAVNSDGASNGLTAPNGPAQERVIRRALAVAGLSPADVDMLEAHGTGTTLGDPIEANAVLATYGQGRDEPLWLGSVKSNIGHAQAAAGVAGVIKVVMAMREGVLPRTLHVDAPSSHVDWSVGAVELLVERRSWPEVDRPRRAAVSSFGISGTNAHVVLEQPQPQPVPRRPEPAPATLPWVLSAHTAEALRATARRLLDVDGRADDLAHSLATTRAHLARRATVLARDVAGFRAGLTALVEDRPDPALLTGTAAETARDVVFVFPGQGSQWVGMAVELLGNTVFAARFDECVAALSSYVVWDLREVLRDETALARVDVVQPALWAVMVSLAEVWRHHGVEPAAVIGHSQGEIAAACVAGALSLQDGARVVALRSRALRELSGLGGMVSVPLPAEEVPPIEGLSVAAVNGPRSTVVSGDLTAIEAVLARVPEAKRLPVDYASHSAQVERVRDRLLADLAGVTSREPEVPFHSTVTGELESTLDAEYWYRNLRETVGFAPAARAVLGRGAFLEVSPHPVLTGALQDTVDDAGRDVPVLATLRRDDGGPDRFSAALAAAHVAGVPVDWSPLFPHARTVPLPTYPFQGTRFWLDPTPTAVLPDLGRLRYRVEWAPLPDRRSTPTGSWLVVAPAGRPHPPLAEALAAAGVDVRSAEWDTESPLDTGAVAGMLSLLDVAGTVALARATDAPLWLVTQGVDTDPEQAMVWGLGRALALEQPERLRGLVDLPHRLDTAAAGRLAAVLAGLDGADQVAIGPDGIHGRRLVPDPDPGPATPWAPRGTVLVTGGTGALGTHLARWLAHAGATRVVLAGRRGADAPGAVELAEELGGTVTLARCDIADREALAALLADLPDLTAVVHAAGVLDECAVADLDPARLAAASRAKAVGAVNLHELTADRALEAFVLFSSGSGVWGASGQGAYGAANAALDALARRRRTLGLPATAVAWGAWAGAGMAGGTALDPRRVGVVPMAPRRALAALADAVGRGDTDVVLADLDRDRFVATFTATRPSPLLAALSDEAGNERDEDGTESAFVQRMTALPADERDRALSALVLAETAAVLGHGSAADVDPGRAFRAAGFDSMTAVELRNRLRAVTELPLPATLLFDHPTPAAVAAHLRDRVTGRPRPVPAASVANRPLDEPVAIVAMSCRLPGGVRSPEDLWRLVLDEVDAVGPFPTDRGWNLDVLCDPEPGTPGRTYTRDGGFLYDADRFDAEFFGVSPREAVAMDPQQRLLLESSWEVLERAGIDPVSLRGSDTGVFVGAMTQDYGPRLHEAPADYEGYLLTGGTGSVLSGRIAYTYGFEGTAITVDTGCSSSLVAVHLAAQALRQGECSLALAGGVTVMATPGVFVEFSRQRGLAADGRCKAFAAGADGTG</sequence>
<dbReference type="Gene3D" id="1.10.1200.10">
    <property type="entry name" value="ACP-like"/>
    <property type="match status" value="2"/>
</dbReference>
<dbReference type="STRING" id="1912961.BU204_25620"/>
<evidence type="ECO:0000256" key="1">
    <source>
        <dbReference type="ARBA" id="ARBA00022450"/>
    </source>
</evidence>
<dbReference type="InterPro" id="IPR016039">
    <property type="entry name" value="Thiolase-like"/>
</dbReference>
<dbReference type="Gene3D" id="3.40.366.10">
    <property type="entry name" value="Malonyl-Coenzyme A Acyl Carrier Protein, domain 2"/>
    <property type="match status" value="2"/>
</dbReference>
<keyword evidence="4" id="KW-0677">Repeat</keyword>
<keyword evidence="6" id="KW-0012">Acyltransferase</keyword>
<keyword evidence="3" id="KW-0808">Transferase</keyword>
<dbReference type="SUPFAM" id="SSF52151">
    <property type="entry name" value="FabD/lysophospholipase-like"/>
    <property type="match status" value="2"/>
</dbReference>
<dbReference type="GO" id="GO:0031177">
    <property type="term" value="F:phosphopantetheine binding"/>
    <property type="evidence" value="ECO:0007669"/>
    <property type="project" value="InterPro"/>
</dbReference>
<dbReference type="PANTHER" id="PTHR43775:SF51">
    <property type="entry name" value="INACTIVE PHENOLPHTHIOCEROL SYNTHESIS POLYKETIDE SYNTHASE TYPE I PKS1-RELATED"/>
    <property type="match status" value="1"/>
</dbReference>
<dbReference type="GO" id="GO:0005886">
    <property type="term" value="C:plasma membrane"/>
    <property type="evidence" value="ECO:0007669"/>
    <property type="project" value="TreeGrafter"/>
</dbReference>
<dbReference type="SUPFAM" id="SSF55048">
    <property type="entry name" value="Probable ACP-binding domain of malonyl-CoA ACP transacylase"/>
    <property type="match status" value="2"/>
</dbReference>
<dbReference type="GO" id="GO:0004315">
    <property type="term" value="F:3-oxoacyl-[acyl-carrier-protein] synthase activity"/>
    <property type="evidence" value="ECO:0007669"/>
    <property type="project" value="InterPro"/>
</dbReference>
<dbReference type="SMART" id="SM00822">
    <property type="entry name" value="PKS_KR"/>
    <property type="match status" value="1"/>
</dbReference>
<evidence type="ECO:0000313" key="10">
    <source>
        <dbReference type="Proteomes" id="UP000185596"/>
    </source>
</evidence>
<feature type="domain" description="Ketosynthase family 3 (KS3)" evidence="8">
    <location>
        <begin position="3"/>
        <end position="413"/>
    </location>
</feature>
<dbReference type="PROSITE" id="PS00606">
    <property type="entry name" value="KS3_1"/>
    <property type="match status" value="2"/>
</dbReference>
<dbReference type="InterPro" id="IPR036291">
    <property type="entry name" value="NAD(P)-bd_dom_sf"/>
</dbReference>
<dbReference type="PROSITE" id="PS00012">
    <property type="entry name" value="PHOSPHOPANTETHEINE"/>
    <property type="match status" value="2"/>
</dbReference>
<feature type="non-terminal residue" evidence="9">
    <location>
        <position position="2564"/>
    </location>
</feature>
<dbReference type="PROSITE" id="PS50075">
    <property type="entry name" value="CARRIER"/>
    <property type="match status" value="2"/>
</dbReference>
<evidence type="ECO:0000259" key="8">
    <source>
        <dbReference type="PROSITE" id="PS52004"/>
    </source>
</evidence>
<dbReference type="Pfam" id="PF00550">
    <property type="entry name" value="PP-binding"/>
    <property type="match status" value="2"/>
</dbReference>
<keyword evidence="2" id="KW-0597">Phosphoprotein</keyword>
<dbReference type="SUPFAM" id="SSF51735">
    <property type="entry name" value="NAD(P)-binding Rossmann-fold domains"/>
    <property type="match status" value="2"/>
</dbReference>
<dbReference type="Pfam" id="PF16197">
    <property type="entry name" value="KAsynt_C_assoc"/>
    <property type="match status" value="2"/>
</dbReference>
<dbReference type="Gene3D" id="3.30.70.3290">
    <property type="match status" value="2"/>
</dbReference>
<evidence type="ECO:0000256" key="4">
    <source>
        <dbReference type="ARBA" id="ARBA00022737"/>
    </source>
</evidence>
<gene>
    <name evidence="9" type="ORF">BU204_25620</name>
</gene>
<protein>
    <recommendedName>
        <fullName evidence="11">Polyketide synthase</fullName>
    </recommendedName>
</protein>
<dbReference type="InterPro" id="IPR014031">
    <property type="entry name" value="Ketoacyl_synth_C"/>
</dbReference>
<dbReference type="Pfam" id="PF00109">
    <property type="entry name" value="ketoacyl-synt"/>
    <property type="match status" value="3"/>
</dbReference>
<feature type="domain" description="Ketosynthase family 3 (KS3)" evidence="8">
    <location>
        <begin position="2329"/>
        <end position="2564"/>
    </location>
</feature>
<proteinExistence type="predicted"/>
<keyword evidence="1" id="KW-0596">Phosphopantetheine</keyword>
<dbReference type="PROSITE" id="PS52004">
    <property type="entry name" value="KS3_2"/>
    <property type="match status" value="3"/>
</dbReference>
<dbReference type="Pfam" id="PF02801">
    <property type="entry name" value="Ketoacyl-synt_C"/>
    <property type="match status" value="2"/>
</dbReference>
<name>A0A1Q8CK11_9PSEU</name>
<dbReference type="InterPro" id="IPR020841">
    <property type="entry name" value="PKS_Beta-ketoAc_synthase_dom"/>
</dbReference>
<dbReference type="InterPro" id="IPR050091">
    <property type="entry name" value="PKS_NRPS_Biosynth_Enz"/>
</dbReference>
<dbReference type="Gene3D" id="3.40.47.10">
    <property type="match status" value="3"/>
</dbReference>
<dbReference type="InterPro" id="IPR006162">
    <property type="entry name" value="Ppantetheine_attach_site"/>
</dbReference>
<dbReference type="InterPro" id="IPR001227">
    <property type="entry name" value="Ac_transferase_dom_sf"/>
</dbReference>
<dbReference type="FunFam" id="3.40.47.10:FF:000019">
    <property type="entry name" value="Polyketide synthase type I"/>
    <property type="match status" value="1"/>
</dbReference>
<evidence type="ECO:0000256" key="5">
    <source>
        <dbReference type="ARBA" id="ARBA00023268"/>
    </source>
</evidence>
<dbReference type="InterPro" id="IPR032821">
    <property type="entry name" value="PKS_assoc"/>
</dbReference>
<evidence type="ECO:0000256" key="6">
    <source>
        <dbReference type="ARBA" id="ARBA00023315"/>
    </source>
</evidence>
<evidence type="ECO:0000256" key="2">
    <source>
        <dbReference type="ARBA" id="ARBA00022553"/>
    </source>
</evidence>
<dbReference type="InterPro" id="IPR013968">
    <property type="entry name" value="PKS_KR"/>
</dbReference>
<dbReference type="InterPro" id="IPR016036">
    <property type="entry name" value="Malonyl_transacylase_ACP-bd"/>
</dbReference>
<dbReference type="CDD" id="cd00833">
    <property type="entry name" value="PKS"/>
    <property type="match status" value="3"/>
</dbReference>
<keyword evidence="5" id="KW-0511">Multifunctional enzyme</keyword>
<dbReference type="InterPro" id="IPR016035">
    <property type="entry name" value="Acyl_Trfase/lysoPLipase"/>
</dbReference>
<dbReference type="GO" id="GO:0006633">
    <property type="term" value="P:fatty acid biosynthetic process"/>
    <property type="evidence" value="ECO:0007669"/>
    <property type="project" value="InterPro"/>
</dbReference>